<comment type="caution">
    <text evidence="12">The sequence shown here is derived from an EMBL/GenBank/DDBJ whole genome shotgun (WGS) entry which is preliminary data.</text>
</comment>
<dbReference type="GO" id="GO:0005524">
    <property type="term" value="F:ATP binding"/>
    <property type="evidence" value="ECO:0007669"/>
    <property type="project" value="UniProtKB-KW"/>
</dbReference>
<evidence type="ECO:0000259" key="10">
    <source>
        <dbReference type="Pfam" id="PF12705"/>
    </source>
</evidence>
<evidence type="ECO:0000256" key="9">
    <source>
        <dbReference type="ARBA" id="ARBA00023204"/>
    </source>
</evidence>
<dbReference type="OrthoDB" id="9758506at2"/>
<keyword evidence="8" id="KW-0238">DNA-binding</keyword>
<reference evidence="12 13" key="1">
    <citation type="submission" date="2017-09" db="EMBL/GenBank/DDBJ databases">
        <title>Bacterial strain isolated from the female urinary microbiota.</title>
        <authorList>
            <person name="Thomas-White K."/>
            <person name="Kumar N."/>
            <person name="Forster S."/>
            <person name="Putonti C."/>
            <person name="Lawley T."/>
            <person name="Wolfe A.J."/>
        </authorList>
    </citation>
    <scope>NUCLEOTIDE SEQUENCE [LARGE SCALE GENOMIC DNA]</scope>
    <source>
        <strain evidence="12 13">UMB0852</strain>
    </source>
</reference>
<keyword evidence="6" id="KW-0269">Exonuclease</keyword>
<dbReference type="InterPro" id="IPR049035">
    <property type="entry name" value="ADDB_N"/>
</dbReference>
<keyword evidence="13" id="KW-1185">Reference proteome</keyword>
<dbReference type="GO" id="GO:0004386">
    <property type="term" value="F:helicase activity"/>
    <property type="evidence" value="ECO:0007669"/>
    <property type="project" value="UniProtKB-KW"/>
</dbReference>
<keyword evidence="7" id="KW-0067">ATP-binding</keyword>
<keyword evidence="5" id="KW-0347">Helicase</keyword>
<keyword evidence="2" id="KW-0547">Nucleotide-binding</keyword>
<dbReference type="GO" id="GO:0003677">
    <property type="term" value="F:DNA binding"/>
    <property type="evidence" value="ECO:0007669"/>
    <property type="project" value="UniProtKB-KW"/>
</dbReference>
<dbReference type="RefSeq" id="WP_102227298.1">
    <property type="nucleotide sequence ID" value="NZ_PNFY01000001.1"/>
</dbReference>
<gene>
    <name evidence="12" type="ORF">CJ205_01855</name>
</gene>
<dbReference type="Gene3D" id="3.40.50.300">
    <property type="entry name" value="P-loop containing nucleotide triphosphate hydrolases"/>
    <property type="match status" value="4"/>
</dbReference>
<proteinExistence type="predicted"/>
<accession>A0A2N6SPE5</accession>
<keyword evidence="3" id="KW-0227">DNA damage</keyword>
<evidence type="ECO:0000256" key="4">
    <source>
        <dbReference type="ARBA" id="ARBA00022801"/>
    </source>
</evidence>
<dbReference type="GO" id="GO:0006281">
    <property type="term" value="P:DNA repair"/>
    <property type="evidence" value="ECO:0007669"/>
    <property type="project" value="UniProtKB-KW"/>
</dbReference>
<dbReference type="Pfam" id="PF21445">
    <property type="entry name" value="ADDB_N"/>
    <property type="match status" value="1"/>
</dbReference>
<evidence type="ECO:0000256" key="8">
    <source>
        <dbReference type="ARBA" id="ARBA00023125"/>
    </source>
</evidence>
<protein>
    <submittedName>
        <fullName evidence="12">Uncharacterized protein</fullName>
    </submittedName>
</protein>
<dbReference type="GO" id="GO:0006310">
    <property type="term" value="P:DNA recombination"/>
    <property type="evidence" value="ECO:0007669"/>
    <property type="project" value="TreeGrafter"/>
</dbReference>
<organism evidence="12 13">
    <name type="scientific">Dolosicoccus paucivorans</name>
    <dbReference type="NCBI Taxonomy" id="84521"/>
    <lineage>
        <taxon>Bacteria</taxon>
        <taxon>Bacillati</taxon>
        <taxon>Bacillota</taxon>
        <taxon>Bacilli</taxon>
        <taxon>Lactobacillales</taxon>
        <taxon>Aerococcaceae</taxon>
        <taxon>Dolosicoccus</taxon>
    </lineage>
</organism>
<evidence type="ECO:0000256" key="1">
    <source>
        <dbReference type="ARBA" id="ARBA00022722"/>
    </source>
</evidence>
<dbReference type="SUPFAM" id="SSF52540">
    <property type="entry name" value="P-loop containing nucleoside triphosphate hydrolases"/>
    <property type="match status" value="1"/>
</dbReference>
<dbReference type="InterPro" id="IPR038726">
    <property type="entry name" value="PDDEXK_AddAB-type"/>
</dbReference>
<evidence type="ECO:0000256" key="2">
    <source>
        <dbReference type="ARBA" id="ARBA00022741"/>
    </source>
</evidence>
<dbReference type="STRING" id="84521.SAMN04487994_10153"/>
<dbReference type="AlphaFoldDB" id="A0A2N6SPE5"/>
<feature type="domain" description="ATP-dependent helicase/deoxyribonuclease subunit B N-terminal" evidence="11">
    <location>
        <begin position="6"/>
        <end position="281"/>
    </location>
</feature>
<sequence>MGTLQIITGDARVNKKEPMIQKALEIKKENPQATIYYIVPDHMKFEMETYVLNQLQQLQGQTQSAMLDIQVVSFTRLAWFMMPPSLHHFLNLSQTGITMLVRQLLLDLKEELIVFQGQINYQGFIQELVTLLNELYEGRVLPEDLTPQFVKENKQSEEEPIISMDERKLAELQLIYRHFLTAMETMNLSQYRLIEQFKEYLKSQGSLAHHYLFVDHMYAFNAEEMELLLCLIEQFESTWVTLPLTHQEATTLDWQARVDVQKETYQRLKSLAQEHQINVLPDWNIATPLWDYSRDILTVADYFKSSYQGNHKLTSVELNDPFELWTCDLPQTEVKEVSQRIRQLVMLKGYRYQDILVVMRNLDDYQHIVGPYFEENDIPYFYDHQRLMINHPLMTWLEGVLNLKRFHWRHEDIMNVLKSSVFCPEYTYHQFDRNYLLNRLENCMLANGYDGFRFYSSDYKWDFLEGDLLFDEYQSSTLTTCEVLEDYRLKVSNILLKYLNQWDEPMTGQQASQWLYELLVDTKVQARLIKLRDLAIGEGRVQESLQHEQVWDLLMNLLDEFHLLYEDQLMDFETFVSILMSGVEEGKYLTIPPTMDQVTITNIESPRARPYKICFVLGANSKQLPLVSEHTSILTPQNREMIKEQLTSEQYLPDMDQQNANFEVFNFYQLLLAATDRLHISYSMNNNDTPQTLSPYVELLTRDFNWQTYVYSSGLYERHQWLGRYTTYLPYLMQRIRESYETSRPLSHTTYELVRHLNQLPKKQKQPTLRSLVDQSFFASPLPTSIEPQTAQQLYGDNLFLSVSRIERFYQDPFSHFLLYGLRLQPREIFEVNRIKTGDYFHDFMDHIFQRLLQQPTDMTQLTDQQMDQLIGQMVDQFQQETKYHLFYSHPRMTAIRKQMDQRLKDFLYFTLEQFKRMKGQPLLTEALFGVGPGALRTLEFPLSTGGKLSLTGKIDRIDQLQVDNQPYLQVVDYKSGHKKFDLQDVYYGLDLQILTYLSIVMENYPESHPLGGFYQPMLHGFMEATLEDDPFQKTLDSSRRLQTNQYQGFVTVDANTIKQVEGFGEGSGRSFIYPVSYTKSGVRKDNLAFTLEQWELLKEYVFYLFQQAGERIQSGDIELMPFIDEISYTTSLQTDYRTISGFDATQNAHQYKYKTISNKLDPVLKAMSDQLNQKEENDGQSNTH</sequence>
<keyword evidence="9" id="KW-0234">DNA repair</keyword>
<dbReference type="PANTHER" id="PTHR30591">
    <property type="entry name" value="RECBCD ENZYME SUBUNIT RECC"/>
    <property type="match status" value="1"/>
</dbReference>
<feature type="domain" description="PD-(D/E)XK endonuclease-like" evidence="10">
    <location>
        <begin position="801"/>
        <end position="1122"/>
    </location>
</feature>
<keyword evidence="4" id="KW-0378">Hydrolase</keyword>
<name>A0A2N6SPE5_9LACT</name>
<dbReference type="Pfam" id="PF12705">
    <property type="entry name" value="PDDEXK_1"/>
    <property type="match status" value="1"/>
</dbReference>
<evidence type="ECO:0000256" key="3">
    <source>
        <dbReference type="ARBA" id="ARBA00022763"/>
    </source>
</evidence>
<evidence type="ECO:0000313" key="12">
    <source>
        <dbReference type="EMBL" id="PMC58938.1"/>
    </source>
</evidence>
<evidence type="ECO:0000313" key="13">
    <source>
        <dbReference type="Proteomes" id="UP000235682"/>
    </source>
</evidence>
<evidence type="ECO:0000259" key="11">
    <source>
        <dbReference type="Pfam" id="PF21445"/>
    </source>
</evidence>
<keyword evidence="1" id="KW-0540">Nuclease</keyword>
<evidence type="ECO:0000256" key="6">
    <source>
        <dbReference type="ARBA" id="ARBA00022839"/>
    </source>
</evidence>
<dbReference type="PANTHER" id="PTHR30591:SF1">
    <property type="entry name" value="RECBCD ENZYME SUBUNIT RECC"/>
    <property type="match status" value="1"/>
</dbReference>
<dbReference type="EMBL" id="PNHE01000004">
    <property type="protein sequence ID" value="PMC58938.1"/>
    <property type="molecule type" value="Genomic_DNA"/>
</dbReference>
<dbReference type="GO" id="GO:0004527">
    <property type="term" value="F:exonuclease activity"/>
    <property type="evidence" value="ECO:0007669"/>
    <property type="project" value="UniProtKB-KW"/>
</dbReference>
<dbReference type="InterPro" id="IPR027417">
    <property type="entry name" value="P-loop_NTPase"/>
</dbReference>
<evidence type="ECO:0000256" key="5">
    <source>
        <dbReference type="ARBA" id="ARBA00022806"/>
    </source>
</evidence>
<dbReference type="Proteomes" id="UP000235682">
    <property type="component" value="Unassembled WGS sequence"/>
</dbReference>
<evidence type="ECO:0000256" key="7">
    <source>
        <dbReference type="ARBA" id="ARBA00022840"/>
    </source>
</evidence>